<dbReference type="GO" id="GO:0008168">
    <property type="term" value="F:methyltransferase activity"/>
    <property type="evidence" value="ECO:0007669"/>
    <property type="project" value="UniProtKB-KW"/>
</dbReference>
<accession>A0ABT3PTY1</accession>
<dbReference type="GO" id="GO:0032259">
    <property type="term" value="P:methylation"/>
    <property type="evidence" value="ECO:0007669"/>
    <property type="project" value="UniProtKB-KW"/>
</dbReference>
<dbReference type="Proteomes" id="UP001207337">
    <property type="component" value="Unassembled WGS sequence"/>
</dbReference>
<dbReference type="PANTHER" id="PTHR43591">
    <property type="entry name" value="METHYLTRANSFERASE"/>
    <property type="match status" value="1"/>
</dbReference>
<dbReference type="EMBL" id="JAJNDC010000001">
    <property type="protein sequence ID" value="MCW9711302.1"/>
    <property type="molecule type" value="Genomic_DNA"/>
</dbReference>
<evidence type="ECO:0000313" key="1">
    <source>
        <dbReference type="EMBL" id="MCW9711302.1"/>
    </source>
</evidence>
<keyword evidence="1" id="KW-0808">Transferase</keyword>
<keyword evidence="1" id="KW-0489">Methyltransferase</keyword>
<name>A0ABT3PTY1_9BACT</name>
<proteinExistence type="predicted"/>
<dbReference type="InterPro" id="IPR029063">
    <property type="entry name" value="SAM-dependent_MTases_sf"/>
</dbReference>
<sequence length="267" mass="29667">MSKLSLEELKNTATWYQELMVPALFEKWPDQILEEAKIKSAEKLLDVACGTGVLAIAGAERLGEKGFTAGLDMNPGMLAVAEKLAPDIEWHQGTAEDIPWGEESFDVVVSQFGLMFFEDKQKALREMFRVLKPGGRLVIAVFDSLDNIPGYKIMARIFGQVVGEEVEEALRFPFSLGEVDVLKFLCSKSGLTGAKINTCEGNARFPDVRTMVLADVKGWFPLARFVLDEYQIDEVVTKAESDLKEFVTTYGAVVFPMPAHFVTITKN</sequence>
<dbReference type="Pfam" id="PF01209">
    <property type="entry name" value="Ubie_methyltran"/>
    <property type="match status" value="1"/>
</dbReference>
<dbReference type="RefSeq" id="WP_265786405.1">
    <property type="nucleotide sequence ID" value="NZ_BAABRS010000001.1"/>
</dbReference>
<dbReference type="SUPFAM" id="SSF53335">
    <property type="entry name" value="S-adenosyl-L-methionine-dependent methyltransferases"/>
    <property type="match status" value="1"/>
</dbReference>
<dbReference type="PANTHER" id="PTHR43591:SF24">
    <property type="entry name" value="2-METHOXY-6-POLYPRENYL-1,4-BENZOQUINOL METHYLASE, MITOCHONDRIAL"/>
    <property type="match status" value="1"/>
</dbReference>
<dbReference type="CDD" id="cd02440">
    <property type="entry name" value="AdoMet_MTases"/>
    <property type="match status" value="1"/>
</dbReference>
<protein>
    <submittedName>
        <fullName evidence="1">Class I SAM-dependent methyltransferase</fullName>
        <ecNumber evidence="1">2.1.1.-</ecNumber>
    </submittedName>
</protein>
<dbReference type="EC" id="2.1.1.-" evidence="1"/>
<organism evidence="1 2">
    <name type="scientific">Fodinibius salicampi</name>
    <dbReference type="NCBI Taxonomy" id="1920655"/>
    <lineage>
        <taxon>Bacteria</taxon>
        <taxon>Pseudomonadati</taxon>
        <taxon>Balneolota</taxon>
        <taxon>Balneolia</taxon>
        <taxon>Balneolales</taxon>
        <taxon>Balneolaceae</taxon>
        <taxon>Fodinibius</taxon>
    </lineage>
</organism>
<gene>
    <name evidence="1" type="ORF">LQ318_00160</name>
</gene>
<dbReference type="Gene3D" id="3.40.50.150">
    <property type="entry name" value="Vaccinia Virus protein VP39"/>
    <property type="match status" value="1"/>
</dbReference>
<keyword evidence="2" id="KW-1185">Reference proteome</keyword>
<reference evidence="1 2" key="1">
    <citation type="submission" date="2021-11" db="EMBL/GenBank/DDBJ databases">
        <title>Aliifidinibius sp. nov., a new bacterium isolated from saline soil.</title>
        <authorList>
            <person name="Galisteo C."/>
            <person name="De La Haba R."/>
            <person name="Sanchez-Porro C."/>
            <person name="Ventosa A."/>
        </authorList>
    </citation>
    <scope>NUCLEOTIDE SEQUENCE [LARGE SCALE GENOMIC DNA]</scope>
    <source>
        <strain evidence="1 2">KACC 190600</strain>
    </source>
</reference>
<comment type="caution">
    <text evidence="1">The sequence shown here is derived from an EMBL/GenBank/DDBJ whole genome shotgun (WGS) entry which is preliminary data.</text>
</comment>
<evidence type="ECO:0000313" key="2">
    <source>
        <dbReference type="Proteomes" id="UP001207337"/>
    </source>
</evidence>